<organism evidence="2 3">
    <name type="scientific">Clavelina lepadiformis</name>
    <name type="common">Light-bulb sea squirt</name>
    <name type="synonym">Ascidia lepadiformis</name>
    <dbReference type="NCBI Taxonomy" id="159417"/>
    <lineage>
        <taxon>Eukaryota</taxon>
        <taxon>Metazoa</taxon>
        <taxon>Chordata</taxon>
        <taxon>Tunicata</taxon>
        <taxon>Ascidiacea</taxon>
        <taxon>Aplousobranchia</taxon>
        <taxon>Clavelinidae</taxon>
        <taxon>Clavelina</taxon>
    </lineage>
</organism>
<feature type="chain" id="PRO_5047282820" evidence="1">
    <location>
        <begin position="27"/>
        <end position="139"/>
    </location>
</feature>
<evidence type="ECO:0000256" key="1">
    <source>
        <dbReference type="SAM" id="SignalP"/>
    </source>
</evidence>
<accession>A0ABP0FW48</accession>
<dbReference type="SUPFAM" id="SSF57302">
    <property type="entry name" value="Snake toxin-like"/>
    <property type="match status" value="1"/>
</dbReference>
<keyword evidence="3" id="KW-1185">Reference proteome</keyword>
<protein>
    <submittedName>
        <fullName evidence="2">Uncharacterized protein</fullName>
    </submittedName>
</protein>
<sequence>MTWFPQINYFCWIMVFLCTVITETKQSTSNEKFWQFPNKTEVCYGGQNGEYKIQTCSNKEEMCITTFSINKGSTTIEKACVEAETCSKLEGHNLRLCKNFRTEDSTCHFCCVGNRCNNLEKIEEFEHVYQLLSNISIKH</sequence>
<feature type="signal peptide" evidence="1">
    <location>
        <begin position="1"/>
        <end position="26"/>
    </location>
</feature>
<dbReference type="InterPro" id="IPR045860">
    <property type="entry name" value="Snake_toxin-like_sf"/>
</dbReference>
<dbReference type="Proteomes" id="UP001642483">
    <property type="component" value="Unassembled WGS sequence"/>
</dbReference>
<dbReference type="EMBL" id="CAWYQH010000096">
    <property type="protein sequence ID" value="CAK8682774.1"/>
    <property type="molecule type" value="Genomic_DNA"/>
</dbReference>
<proteinExistence type="predicted"/>
<reference evidence="2 3" key="1">
    <citation type="submission" date="2024-02" db="EMBL/GenBank/DDBJ databases">
        <authorList>
            <person name="Daric V."/>
            <person name="Darras S."/>
        </authorList>
    </citation>
    <scope>NUCLEOTIDE SEQUENCE [LARGE SCALE GENOMIC DNA]</scope>
</reference>
<evidence type="ECO:0000313" key="2">
    <source>
        <dbReference type="EMBL" id="CAK8682774.1"/>
    </source>
</evidence>
<name>A0ABP0FW48_CLALP</name>
<keyword evidence="1" id="KW-0732">Signal</keyword>
<comment type="caution">
    <text evidence="2">The sequence shown here is derived from an EMBL/GenBank/DDBJ whole genome shotgun (WGS) entry which is preliminary data.</text>
</comment>
<gene>
    <name evidence="2" type="ORF">CVLEPA_LOCUS13558</name>
</gene>
<evidence type="ECO:0000313" key="3">
    <source>
        <dbReference type="Proteomes" id="UP001642483"/>
    </source>
</evidence>